<evidence type="ECO:0000313" key="3">
    <source>
        <dbReference type="Proteomes" id="UP000075886"/>
    </source>
</evidence>
<reference evidence="2" key="2">
    <citation type="submission" date="2020-05" db="UniProtKB">
        <authorList>
            <consortium name="EnsemblMetazoa"/>
        </authorList>
    </citation>
    <scope>IDENTIFICATION</scope>
    <source>
        <strain evidence="2">FAR1</strain>
    </source>
</reference>
<feature type="signal peptide" evidence="1">
    <location>
        <begin position="1"/>
        <end position="23"/>
    </location>
</feature>
<protein>
    <recommendedName>
        <fullName evidence="4">Protein TsetseEP domain-containing protein</fullName>
    </recommendedName>
</protein>
<reference evidence="3" key="1">
    <citation type="submission" date="2014-01" db="EMBL/GenBank/DDBJ databases">
        <title>The Genome Sequence of Anopheles farauti FAR1 (V2).</title>
        <authorList>
            <consortium name="The Broad Institute Genomics Platform"/>
            <person name="Neafsey D.E."/>
            <person name="Besansky N."/>
            <person name="Howell P."/>
            <person name="Walton C."/>
            <person name="Young S.K."/>
            <person name="Zeng Q."/>
            <person name="Gargeya S."/>
            <person name="Fitzgerald M."/>
            <person name="Haas B."/>
            <person name="Abouelleil A."/>
            <person name="Allen A.W."/>
            <person name="Alvarado L."/>
            <person name="Arachchi H.M."/>
            <person name="Berlin A.M."/>
            <person name="Chapman S.B."/>
            <person name="Gainer-Dewar J."/>
            <person name="Goldberg J."/>
            <person name="Griggs A."/>
            <person name="Gujja S."/>
            <person name="Hansen M."/>
            <person name="Howarth C."/>
            <person name="Imamovic A."/>
            <person name="Ireland A."/>
            <person name="Larimer J."/>
            <person name="McCowan C."/>
            <person name="Murphy C."/>
            <person name="Pearson M."/>
            <person name="Poon T.W."/>
            <person name="Priest M."/>
            <person name="Roberts A."/>
            <person name="Saif S."/>
            <person name="Shea T."/>
            <person name="Sisk P."/>
            <person name="Sykes S."/>
            <person name="Wortman J."/>
            <person name="Nusbaum C."/>
            <person name="Birren B."/>
        </authorList>
    </citation>
    <scope>NUCLEOTIDE SEQUENCE [LARGE SCALE GENOMIC DNA]</scope>
    <source>
        <strain evidence="3">FAR1</strain>
    </source>
</reference>
<evidence type="ECO:0008006" key="4">
    <source>
        <dbReference type="Google" id="ProtNLM"/>
    </source>
</evidence>
<evidence type="ECO:0000256" key="1">
    <source>
        <dbReference type="SAM" id="SignalP"/>
    </source>
</evidence>
<sequence>MFRKSMLPVVVVIFVAVCAIGKAQEVDLPAGGLTVEQQAAQYKATVLLVLKNRAVSLPVESAPAVDVVLAEAAQQLDACAESLATHQQVWQYKVCGSAVLQQGLTALSALQASSGAAPSTTF</sequence>
<dbReference type="Proteomes" id="UP000075886">
    <property type="component" value="Unassembled WGS sequence"/>
</dbReference>
<dbReference type="VEuPathDB" id="VectorBase:AFAF015034"/>
<name>A0A182QQT4_9DIPT</name>
<keyword evidence="3" id="KW-1185">Reference proteome</keyword>
<evidence type="ECO:0000313" key="2">
    <source>
        <dbReference type="EnsemblMetazoa" id="AFAF015034-PA"/>
    </source>
</evidence>
<keyword evidence="1" id="KW-0732">Signal</keyword>
<organism evidence="2 3">
    <name type="scientific">Anopheles farauti</name>
    <dbReference type="NCBI Taxonomy" id="69004"/>
    <lineage>
        <taxon>Eukaryota</taxon>
        <taxon>Metazoa</taxon>
        <taxon>Ecdysozoa</taxon>
        <taxon>Arthropoda</taxon>
        <taxon>Hexapoda</taxon>
        <taxon>Insecta</taxon>
        <taxon>Pterygota</taxon>
        <taxon>Neoptera</taxon>
        <taxon>Endopterygota</taxon>
        <taxon>Diptera</taxon>
        <taxon>Nematocera</taxon>
        <taxon>Culicoidea</taxon>
        <taxon>Culicidae</taxon>
        <taxon>Anophelinae</taxon>
        <taxon>Anopheles</taxon>
    </lineage>
</organism>
<proteinExistence type="predicted"/>
<feature type="chain" id="PRO_5008133312" description="Protein TsetseEP domain-containing protein" evidence="1">
    <location>
        <begin position="24"/>
        <end position="122"/>
    </location>
</feature>
<dbReference type="EMBL" id="AXCN02001308">
    <property type="status" value="NOT_ANNOTATED_CDS"/>
    <property type="molecule type" value="Genomic_DNA"/>
</dbReference>
<dbReference type="AlphaFoldDB" id="A0A182QQT4"/>
<dbReference type="EnsemblMetazoa" id="AFAF015034-RA">
    <property type="protein sequence ID" value="AFAF015034-PA"/>
    <property type="gene ID" value="AFAF015034"/>
</dbReference>
<accession>A0A182QQT4</accession>